<keyword evidence="1" id="KW-0732">Signal</keyword>
<name>A0ABU6XIK4_9FABA</name>
<keyword evidence="3" id="KW-1185">Reference proteome</keyword>
<feature type="chain" id="PRO_5045057987" description="Secreted protein" evidence="1">
    <location>
        <begin position="21"/>
        <end position="93"/>
    </location>
</feature>
<evidence type="ECO:0000313" key="2">
    <source>
        <dbReference type="EMBL" id="MED6197050.1"/>
    </source>
</evidence>
<protein>
    <recommendedName>
        <fullName evidence="4">Secreted protein</fullName>
    </recommendedName>
</protein>
<evidence type="ECO:0000313" key="3">
    <source>
        <dbReference type="Proteomes" id="UP001341840"/>
    </source>
</evidence>
<sequence length="93" mass="10136">SILLRVICSAFLHIAAYSLGRIGELASITDLRTCWKELHQPRLHHPFLEGFASVLCCGTLPNLIARPPSSSNEGVCHDHPTGTAVSNICRSTR</sequence>
<evidence type="ECO:0008006" key="4">
    <source>
        <dbReference type="Google" id="ProtNLM"/>
    </source>
</evidence>
<accession>A0ABU6XIK4</accession>
<proteinExistence type="predicted"/>
<dbReference type="Proteomes" id="UP001341840">
    <property type="component" value="Unassembled WGS sequence"/>
</dbReference>
<evidence type="ECO:0000256" key="1">
    <source>
        <dbReference type="SAM" id="SignalP"/>
    </source>
</evidence>
<feature type="non-terminal residue" evidence="2">
    <location>
        <position position="1"/>
    </location>
</feature>
<feature type="signal peptide" evidence="1">
    <location>
        <begin position="1"/>
        <end position="20"/>
    </location>
</feature>
<comment type="caution">
    <text evidence="2">The sequence shown here is derived from an EMBL/GenBank/DDBJ whole genome shotgun (WGS) entry which is preliminary data.</text>
</comment>
<dbReference type="EMBL" id="JASCZI010211840">
    <property type="protein sequence ID" value="MED6197050.1"/>
    <property type="molecule type" value="Genomic_DNA"/>
</dbReference>
<organism evidence="2 3">
    <name type="scientific">Stylosanthes scabra</name>
    <dbReference type="NCBI Taxonomy" id="79078"/>
    <lineage>
        <taxon>Eukaryota</taxon>
        <taxon>Viridiplantae</taxon>
        <taxon>Streptophyta</taxon>
        <taxon>Embryophyta</taxon>
        <taxon>Tracheophyta</taxon>
        <taxon>Spermatophyta</taxon>
        <taxon>Magnoliopsida</taxon>
        <taxon>eudicotyledons</taxon>
        <taxon>Gunneridae</taxon>
        <taxon>Pentapetalae</taxon>
        <taxon>rosids</taxon>
        <taxon>fabids</taxon>
        <taxon>Fabales</taxon>
        <taxon>Fabaceae</taxon>
        <taxon>Papilionoideae</taxon>
        <taxon>50 kb inversion clade</taxon>
        <taxon>dalbergioids sensu lato</taxon>
        <taxon>Dalbergieae</taxon>
        <taxon>Pterocarpus clade</taxon>
        <taxon>Stylosanthes</taxon>
    </lineage>
</organism>
<reference evidence="2 3" key="1">
    <citation type="journal article" date="2023" name="Plants (Basel)">
        <title>Bridging the Gap: Combining Genomics and Transcriptomics Approaches to Understand Stylosanthes scabra, an Orphan Legume from the Brazilian Caatinga.</title>
        <authorList>
            <person name="Ferreira-Neto J.R.C."/>
            <person name="da Silva M.D."/>
            <person name="Binneck E."/>
            <person name="de Melo N.F."/>
            <person name="da Silva R.H."/>
            <person name="de Melo A.L.T.M."/>
            <person name="Pandolfi V."/>
            <person name="Bustamante F.O."/>
            <person name="Brasileiro-Vidal A.C."/>
            <person name="Benko-Iseppon A.M."/>
        </authorList>
    </citation>
    <scope>NUCLEOTIDE SEQUENCE [LARGE SCALE GENOMIC DNA]</scope>
    <source>
        <tissue evidence="2">Leaves</tissue>
    </source>
</reference>
<gene>
    <name evidence="2" type="ORF">PIB30_053122</name>
</gene>